<evidence type="ECO:0000313" key="2">
    <source>
        <dbReference type="Proteomes" id="UP000242715"/>
    </source>
</evidence>
<dbReference type="OrthoDB" id="1435349at2759"/>
<gene>
    <name evidence="1" type="ORF">TSUD_426480</name>
</gene>
<dbReference type="PANTHER" id="PTHR36617">
    <property type="entry name" value="PROTEIN, PUTATIVE-RELATED"/>
    <property type="match status" value="1"/>
</dbReference>
<dbReference type="PANTHER" id="PTHR36617:SF5">
    <property type="entry name" value="OS05G0421675 PROTEIN"/>
    <property type="match status" value="1"/>
</dbReference>
<feature type="non-terminal residue" evidence="1">
    <location>
        <position position="1"/>
    </location>
</feature>
<dbReference type="Proteomes" id="UP000242715">
    <property type="component" value="Unassembled WGS sequence"/>
</dbReference>
<proteinExistence type="predicted"/>
<keyword evidence="2" id="KW-1185">Reference proteome</keyword>
<name>A0A1B5Z9G4_TRISU</name>
<evidence type="ECO:0008006" key="3">
    <source>
        <dbReference type="Google" id="ProtNLM"/>
    </source>
</evidence>
<accession>A0A1B5Z9G4</accession>
<protein>
    <recommendedName>
        <fullName evidence="3">Reverse transcriptase zinc-binding domain-containing protein</fullName>
    </recommendedName>
</protein>
<sequence>CGGLGVTQVREFNLALLGKWCWRMLVDREGLWFRVLAARYGVEKGRLRDRGRRGSLWWKEITRIREGGELGGSWFGEHVLKRVGDESDTYFWTDPWVDMIPLCVRFGRLFDLAENKL</sequence>
<evidence type="ECO:0000313" key="1">
    <source>
        <dbReference type="EMBL" id="GAU10775.1"/>
    </source>
</evidence>
<organism evidence="1 2">
    <name type="scientific">Trifolium subterraneum</name>
    <name type="common">Subterranean clover</name>
    <dbReference type="NCBI Taxonomy" id="3900"/>
    <lineage>
        <taxon>Eukaryota</taxon>
        <taxon>Viridiplantae</taxon>
        <taxon>Streptophyta</taxon>
        <taxon>Embryophyta</taxon>
        <taxon>Tracheophyta</taxon>
        <taxon>Spermatophyta</taxon>
        <taxon>Magnoliopsida</taxon>
        <taxon>eudicotyledons</taxon>
        <taxon>Gunneridae</taxon>
        <taxon>Pentapetalae</taxon>
        <taxon>rosids</taxon>
        <taxon>fabids</taxon>
        <taxon>Fabales</taxon>
        <taxon>Fabaceae</taxon>
        <taxon>Papilionoideae</taxon>
        <taxon>50 kb inversion clade</taxon>
        <taxon>NPAAA clade</taxon>
        <taxon>Hologalegina</taxon>
        <taxon>IRL clade</taxon>
        <taxon>Trifolieae</taxon>
        <taxon>Trifolium</taxon>
    </lineage>
</organism>
<comment type="caution">
    <text evidence="1">The sequence shown here is derived from an EMBL/GenBank/DDBJ whole genome shotgun (WGS) entry which is preliminary data.</text>
</comment>
<reference evidence="2" key="1">
    <citation type="journal article" date="2017" name="Front. Plant Sci.">
        <title>Climate Clever Clovers: New Paradigm to Reduce the Environmental Footprint of Ruminants by Breeding Low Methanogenic Forages Utilizing Haplotype Variation.</title>
        <authorList>
            <person name="Kaur P."/>
            <person name="Appels R."/>
            <person name="Bayer P.E."/>
            <person name="Keeble-Gagnere G."/>
            <person name="Wang J."/>
            <person name="Hirakawa H."/>
            <person name="Shirasawa K."/>
            <person name="Vercoe P."/>
            <person name="Stefanova K."/>
            <person name="Durmic Z."/>
            <person name="Nichols P."/>
            <person name="Revell C."/>
            <person name="Isobe S.N."/>
            <person name="Edwards D."/>
            <person name="Erskine W."/>
        </authorList>
    </citation>
    <scope>NUCLEOTIDE SEQUENCE [LARGE SCALE GENOMIC DNA]</scope>
    <source>
        <strain evidence="2">cv. Daliak</strain>
    </source>
</reference>
<dbReference type="EMBL" id="BCLP01059576">
    <property type="protein sequence ID" value="GAU10775.1"/>
    <property type="molecule type" value="Genomic_DNA"/>
</dbReference>
<dbReference type="AlphaFoldDB" id="A0A1B5Z9G4"/>